<dbReference type="Pfam" id="PF00571">
    <property type="entry name" value="CBS"/>
    <property type="match status" value="2"/>
</dbReference>
<name>A0A523YLU7_UNCAE</name>
<evidence type="ECO:0000256" key="6">
    <source>
        <dbReference type="ARBA" id="ARBA00022695"/>
    </source>
</evidence>
<comment type="cofactor">
    <cofactor evidence="1">
        <name>Mg(2+)</name>
        <dbReference type="ChEBI" id="CHEBI:18420"/>
    </cofactor>
</comment>
<keyword evidence="4 12" id="KW-0808">Transferase</keyword>
<proteinExistence type="inferred from homology"/>
<dbReference type="SUPFAM" id="SSF81891">
    <property type="entry name" value="Poly A polymerase C-terminal region-like"/>
    <property type="match status" value="1"/>
</dbReference>
<dbReference type="InterPro" id="IPR000644">
    <property type="entry name" value="CBS_dom"/>
</dbReference>
<dbReference type="GO" id="GO:0046872">
    <property type="term" value="F:metal ion binding"/>
    <property type="evidence" value="ECO:0007669"/>
    <property type="project" value="UniProtKB-KW"/>
</dbReference>
<keyword evidence="3" id="KW-0820">tRNA-binding</keyword>
<keyword evidence="9" id="KW-0460">Magnesium</keyword>
<dbReference type="InterPro" id="IPR043519">
    <property type="entry name" value="NT_sf"/>
</dbReference>
<evidence type="ECO:0000256" key="1">
    <source>
        <dbReference type="ARBA" id="ARBA00001946"/>
    </source>
</evidence>
<evidence type="ECO:0000256" key="7">
    <source>
        <dbReference type="ARBA" id="ARBA00022723"/>
    </source>
</evidence>
<dbReference type="Gene3D" id="3.90.1640.10">
    <property type="entry name" value="inorganic pyrophosphatase (n-terminal core)"/>
    <property type="match status" value="1"/>
</dbReference>
<accession>A0A523YLU7</accession>
<dbReference type="PANTHER" id="PTHR47788:SF1">
    <property type="entry name" value="A-ADDING TRNA NUCLEOTIDYLTRANSFERASE"/>
    <property type="match status" value="1"/>
</dbReference>
<keyword evidence="11" id="KW-0129">CBS domain</keyword>
<dbReference type="GO" id="GO:0000049">
    <property type="term" value="F:tRNA binding"/>
    <property type="evidence" value="ECO:0007669"/>
    <property type="project" value="UniProtKB-KW"/>
</dbReference>
<dbReference type="PROSITE" id="PS51371">
    <property type="entry name" value="CBS"/>
    <property type="match status" value="2"/>
</dbReference>
<sequence length="867" mass="98056">MQIITTHTGTDFDGLAATVAARKLYPEAKICLPGSVAKEVSQFICVYGKILQDVAVKKVNLDTVDRLILVDTRWINRIGIFRELIGKRQVEIHLYDHHPPHPQDIKGDGGVCQEIGATTSILVHIIKEQGISIAPAEATLFALGIYEDTGSLSFTSTTSLDLEAAGFLLSQGASLELISSFLNEQLTEKQNLLLNDFLKKAKTRLINGVEVVVIVTEIDEFVGGLSLPLHKLIDLRNLEVVFTLIKSKDRTYLLGRSRTPSVNVSEILSAFGGGGHNFAASALIKEGNLKRLEHKLYQVLEDRIEPRVTVSEVMSSPVRTASSVTSLKEAKKILNEYGVEDLPVMDDGKVVGIISRKKIDYLVAHDWGKIPLKSYLSPKVAVISPSVSIKKVQQVMIEEETRRLLVMEGEKLVGILTGSDLLEAFHGRKKNLRLSKNKENLKNSLETRVPKKVHRILRQAGQIAAELGYRAFIVGGFVRDLLLGIENLDIDLVIEGDGIEFAAQFARALDGEVKKHTEFRTAVLTLPDGFKLDIATARKEFYPGPAALPEIEPASLQEDLSRRDFVVNTMAIDLASERFGNLIDFFGGQLDLEQKKVRVLHEDSFIEDPTRVFRAVRFEQRYAFTLEERTARLMGEALRSKALSRLSGERIREELIQILEEDRPGKVIRRMQQLGVLEAVHPKLQLTLEKEKKLDYLVDIFARFQILFSREVKRWLIRLLLLLDDMSQVEVEEFCQRYRFSKEERDSLISGRLEAEKIVRGLSIPESLAPSLIYHLLEPFSQEVLLFAIAKTRDKMLERRIFHYLAKLKQVKVEIDGNDLKRLGYSPSPRFSQILEELKKARLDGRIKTKKEEIKYVRDNFPLKEKK</sequence>
<dbReference type="InterPro" id="IPR032828">
    <property type="entry name" value="PolyA_RNA-bd"/>
</dbReference>
<keyword evidence="5" id="KW-0819">tRNA processing</keyword>
<dbReference type="Gene3D" id="3.10.310.30">
    <property type="match status" value="1"/>
</dbReference>
<dbReference type="InterPro" id="IPR046342">
    <property type="entry name" value="CBS_dom_sf"/>
</dbReference>
<evidence type="ECO:0000313" key="14">
    <source>
        <dbReference type="EMBL" id="TET92530.1"/>
    </source>
</evidence>
<evidence type="ECO:0000259" key="13">
    <source>
        <dbReference type="PROSITE" id="PS51371"/>
    </source>
</evidence>
<reference evidence="14 15" key="1">
    <citation type="submission" date="2019-03" db="EMBL/GenBank/DDBJ databases">
        <title>Metabolic potential of uncultured bacteria and archaea associated with petroleum seepage in deep-sea sediments.</title>
        <authorList>
            <person name="Dong X."/>
            <person name="Hubert C."/>
        </authorList>
    </citation>
    <scope>NUCLEOTIDE SEQUENCE [LARGE SCALE GENOMIC DNA]</scope>
    <source>
        <strain evidence="14">E29_bin28</strain>
    </source>
</reference>
<dbReference type="EMBL" id="SOIJ01000203">
    <property type="protein sequence ID" value="TET92530.1"/>
    <property type="molecule type" value="Genomic_DNA"/>
</dbReference>
<evidence type="ECO:0000256" key="4">
    <source>
        <dbReference type="ARBA" id="ARBA00022679"/>
    </source>
</evidence>
<gene>
    <name evidence="14" type="ORF">E3J33_03575</name>
</gene>
<dbReference type="GO" id="GO:0008033">
    <property type="term" value="P:tRNA processing"/>
    <property type="evidence" value="ECO:0007669"/>
    <property type="project" value="UniProtKB-KW"/>
</dbReference>
<evidence type="ECO:0000256" key="2">
    <source>
        <dbReference type="ARBA" id="ARBA00007265"/>
    </source>
</evidence>
<dbReference type="InterPro" id="IPR052390">
    <property type="entry name" value="tRNA_nt/polyA_polymerase"/>
</dbReference>
<dbReference type="Pfam" id="PF12627">
    <property type="entry name" value="PolyA_pol_RNAbd"/>
    <property type="match status" value="1"/>
</dbReference>
<dbReference type="Proteomes" id="UP000316925">
    <property type="component" value="Unassembled WGS sequence"/>
</dbReference>
<dbReference type="Gene3D" id="3.30.460.10">
    <property type="entry name" value="Beta Polymerase, domain 2"/>
    <property type="match status" value="1"/>
</dbReference>
<evidence type="ECO:0000256" key="3">
    <source>
        <dbReference type="ARBA" id="ARBA00022555"/>
    </source>
</evidence>
<feature type="domain" description="CBS" evidence="13">
    <location>
        <begin position="314"/>
        <end position="370"/>
    </location>
</feature>
<feature type="domain" description="CBS" evidence="13">
    <location>
        <begin position="376"/>
        <end position="434"/>
    </location>
</feature>
<dbReference type="InterPro" id="IPR038763">
    <property type="entry name" value="DHH_sf"/>
</dbReference>
<dbReference type="SUPFAM" id="SSF54631">
    <property type="entry name" value="CBS-domain pair"/>
    <property type="match status" value="1"/>
</dbReference>
<dbReference type="Gene3D" id="3.10.580.10">
    <property type="entry name" value="CBS-domain"/>
    <property type="match status" value="2"/>
</dbReference>
<keyword evidence="7" id="KW-0479">Metal-binding</keyword>
<evidence type="ECO:0000256" key="5">
    <source>
        <dbReference type="ARBA" id="ARBA00022694"/>
    </source>
</evidence>
<dbReference type="CDD" id="cd05398">
    <property type="entry name" value="NT_ClassII-CCAase"/>
    <property type="match status" value="1"/>
</dbReference>
<protein>
    <submittedName>
        <fullName evidence="14">CBS domain-containing protein</fullName>
    </submittedName>
</protein>
<evidence type="ECO:0000313" key="15">
    <source>
        <dbReference type="Proteomes" id="UP000316925"/>
    </source>
</evidence>
<organism evidence="14 15">
    <name type="scientific">Aerophobetes bacterium</name>
    <dbReference type="NCBI Taxonomy" id="2030807"/>
    <lineage>
        <taxon>Bacteria</taxon>
        <taxon>Candidatus Aerophobota</taxon>
    </lineage>
</organism>
<keyword evidence="8" id="KW-0547">Nucleotide-binding</keyword>
<comment type="similarity">
    <text evidence="2 12">Belongs to the tRNA nucleotidyltransferase/poly(A) polymerase family.</text>
</comment>
<dbReference type="InterPro" id="IPR002646">
    <property type="entry name" value="PolA_pol_head_dom"/>
</dbReference>
<dbReference type="AlphaFoldDB" id="A0A523YLU7"/>
<dbReference type="SMART" id="SM00116">
    <property type="entry name" value="CBS"/>
    <property type="match status" value="2"/>
</dbReference>
<keyword evidence="6" id="KW-0548">Nucleotidyltransferase</keyword>
<dbReference type="SUPFAM" id="SSF81301">
    <property type="entry name" value="Nucleotidyltransferase"/>
    <property type="match status" value="1"/>
</dbReference>
<comment type="caution">
    <text evidence="14">The sequence shown here is derived from an EMBL/GenBank/DDBJ whole genome shotgun (WGS) entry which is preliminary data.</text>
</comment>
<dbReference type="PANTHER" id="PTHR47788">
    <property type="entry name" value="POLYA POLYMERASE"/>
    <property type="match status" value="1"/>
</dbReference>
<dbReference type="GO" id="GO:0000166">
    <property type="term" value="F:nucleotide binding"/>
    <property type="evidence" value="ECO:0007669"/>
    <property type="project" value="UniProtKB-KW"/>
</dbReference>
<evidence type="ECO:0000256" key="8">
    <source>
        <dbReference type="ARBA" id="ARBA00022741"/>
    </source>
</evidence>
<dbReference type="SUPFAM" id="SSF64182">
    <property type="entry name" value="DHH phosphoesterases"/>
    <property type="match status" value="1"/>
</dbReference>
<keyword evidence="10 12" id="KW-0694">RNA-binding</keyword>
<dbReference type="Pfam" id="PF01743">
    <property type="entry name" value="PolyA_pol"/>
    <property type="match status" value="1"/>
</dbReference>
<dbReference type="Gene3D" id="1.10.3090.10">
    <property type="entry name" value="cca-adding enzyme, domain 2"/>
    <property type="match status" value="1"/>
</dbReference>
<dbReference type="GO" id="GO:0016779">
    <property type="term" value="F:nucleotidyltransferase activity"/>
    <property type="evidence" value="ECO:0007669"/>
    <property type="project" value="UniProtKB-KW"/>
</dbReference>
<evidence type="ECO:0000256" key="10">
    <source>
        <dbReference type="ARBA" id="ARBA00022884"/>
    </source>
</evidence>
<evidence type="ECO:0000256" key="9">
    <source>
        <dbReference type="ARBA" id="ARBA00022842"/>
    </source>
</evidence>
<evidence type="ECO:0000256" key="11">
    <source>
        <dbReference type="PROSITE-ProRule" id="PRU00703"/>
    </source>
</evidence>
<evidence type="ECO:0000256" key="12">
    <source>
        <dbReference type="RuleBase" id="RU003953"/>
    </source>
</evidence>